<dbReference type="FunFam" id="3.30.70.270:FF:000020">
    <property type="entry name" value="Transposon Tf2-6 polyprotein-like Protein"/>
    <property type="match status" value="1"/>
</dbReference>
<dbReference type="InterPro" id="IPR036397">
    <property type="entry name" value="RNaseH_sf"/>
</dbReference>
<dbReference type="Gene3D" id="3.30.420.10">
    <property type="entry name" value="Ribonuclease H-like superfamily/Ribonuclease H"/>
    <property type="match status" value="1"/>
</dbReference>
<reference evidence="4" key="1">
    <citation type="journal article" date="2019" name="Plant Physiol.">
        <title>Purine permease-type benzylisoquinoline alkaloid transporters in opium poppy.</title>
        <authorList>
            <person name="Dastmalchi M."/>
            <person name="Chang L."/>
            <person name="Chen R."/>
            <person name="Yu L."/>
            <person name="Chen X."/>
            <person name="Hagel J."/>
            <person name="Facchini P.J."/>
        </authorList>
    </citation>
    <scope>NUCLEOTIDE SEQUENCE</scope>
</reference>
<dbReference type="SUPFAM" id="SSF56672">
    <property type="entry name" value="DNA/RNA polymerases"/>
    <property type="match status" value="1"/>
</dbReference>
<dbReference type="InterPro" id="IPR000477">
    <property type="entry name" value="RT_dom"/>
</dbReference>
<dbReference type="InterPro" id="IPR041577">
    <property type="entry name" value="RT_RNaseH_2"/>
</dbReference>
<dbReference type="PROSITE" id="PS50878">
    <property type="entry name" value="RT_POL"/>
    <property type="match status" value="1"/>
</dbReference>
<accession>A0A5B7LJZ1</accession>
<feature type="domain" description="Reverse transcriptase" evidence="2">
    <location>
        <begin position="1"/>
        <end position="68"/>
    </location>
</feature>
<dbReference type="GO" id="GO:0015074">
    <property type="term" value="P:DNA integration"/>
    <property type="evidence" value="ECO:0007669"/>
    <property type="project" value="InterPro"/>
</dbReference>
<dbReference type="Gene3D" id="3.10.20.370">
    <property type="match status" value="1"/>
</dbReference>
<dbReference type="InterPro" id="IPR043502">
    <property type="entry name" value="DNA/RNA_pol_sf"/>
</dbReference>
<dbReference type="PROSITE" id="PS50994">
    <property type="entry name" value="INTEGRASE"/>
    <property type="match status" value="1"/>
</dbReference>
<evidence type="ECO:0000256" key="1">
    <source>
        <dbReference type="SAM" id="Coils"/>
    </source>
</evidence>
<protein>
    <recommendedName>
        <fullName evidence="5">Integrase catalytic domain-containing protein</fullName>
    </recommendedName>
</protein>
<evidence type="ECO:0000259" key="2">
    <source>
        <dbReference type="PROSITE" id="PS50878"/>
    </source>
</evidence>
<dbReference type="InterPro" id="IPR001584">
    <property type="entry name" value="Integrase_cat-core"/>
</dbReference>
<dbReference type="PANTHER" id="PTHR48475:SF1">
    <property type="entry name" value="RNASE H TYPE-1 DOMAIN-CONTAINING PROTEIN"/>
    <property type="match status" value="1"/>
</dbReference>
<dbReference type="Pfam" id="PF17921">
    <property type="entry name" value="Integrase_H2C2"/>
    <property type="match status" value="1"/>
</dbReference>
<dbReference type="Gene3D" id="1.10.340.70">
    <property type="match status" value="1"/>
</dbReference>
<dbReference type="GO" id="GO:0003676">
    <property type="term" value="F:nucleic acid binding"/>
    <property type="evidence" value="ECO:0007669"/>
    <property type="project" value="InterPro"/>
</dbReference>
<organism evidence="4">
    <name type="scientific">Papaver somniferum</name>
    <name type="common">Opium poppy</name>
    <dbReference type="NCBI Taxonomy" id="3469"/>
    <lineage>
        <taxon>Eukaryota</taxon>
        <taxon>Viridiplantae</taxon>
        <taxon>Streptophyta</taxon>
        <taxon>Embryophyta</taxon>
        <taxon>Tracheophyta</taxon>
        <taxon>Spermatophyta</taxon>
        <taxon>Magnoliopsida</taxon>
        <taxon>Ranunculales</taxon>
        <taxon>Papaveraceae</taxon>
        <taxon>Papaveroideae</taxon>
        <taxon>Papaver</taxon>
    </lineage>
</organism>
<dbReference type="SUPFAM" id="SSF53098">
    <property type="entry name" value="Ribonuclease H-like"/>
    <property type="match status" value="1"/>
</dbReference>
<dbReference type="Pfam" id="PF17919">
    <property type="entry name" value="RT_RNaseH_2"/>
    <property type="match status" value="1"/>
</dbReference>
<dbReference type="Pfam" id="PF00665">
    <property type="entry name" value="rve"/>
    <property type="match status" value="1"/>
</dbReference>
<evidence type="ECO:0000313" key="4">
    <source>
        <dbReference type="EMBL" id="QBG82596.1"/>
    </source>
</evidence>
<dbReference type="InterPro" id="IPR041588">
    <property type="entry name" value="Integrase_H2C2"/>
</dbReference>
<evidence type="ECO:0000259" key="3">
    <source>
        <dbReference type="PROSITE" id="PS50994"/>
    </source>
</evidence>
<dbReference type="AlphaFoldDB" id="A0A5B7LJZ1"/>
<feature type="domain" description="Integrase catalytic" evidence="3">
    <location>
        <begin position="577"/>
        <end position="736"/>
    </location>
</feature>
<evidence type="ECO:0008006" key="5">
    <source>
        <dbReference type="Google" id="ProtNLM"/>
    </source>
</evidence>
<sequence>MVDAIFRAWIGSTLEVYVDDMLVKSKLRKDHHHDLRDIFEAMRKHHMKVNPEKCTFGVTSGKFLGYLVKKRGIEVDPVKIQAIVEMPSPKNLKEVQKLNGSIASLGRFIARSSEKCKHFFNILKKGSKFEWTAECEEAFQKIKEHLASILILQKPDPDEVLAFYIAATEDAVSAVLVKTNTKIEQPIYYVSKTLNSAERNYTKIEQLILALVWATQKLRTYLLTHFIRVPCKAPLEAVLKSAGKMGRIAKWNTHLDQFNIIYEIQHSRKSQVLADFLADLPLDNDEEIEGIPEAEEESKDSMDILEPSSQRQWEVFVDGSKNKEGAGIGILVIRQIGLEYNVYDDTLSTYMALVQTLASQIPNIKFRHLCRRDLRHADALTYISSMLKDKSVEVIKITRVYEASISSQFSFATNQDTVEENIEDQVGEDIHNDFDEEDILSRANQDEDFSNEDDWRKVIHAFLQEGTLPADHKQARKILSKAGRYDLRDGILYKKSFLGPLLRCLSRKEGHQILKDIHYGDAGNHSGMRSLADKPKIQGYYWPTMIQDAARMSRRCEECQRFAKKIHAPATTLNSVGSPWPFVKWCVDIVGPFIEGSGKRRFLIVATDYFSKWVEAKALSRIRDVDVFTFIFQNIICRFGIPAEIVFDNGKQLQGKNIDMLFDTFKIRKNKSTPIYPQSNGQAEATNKTLSLILKKKLDEHKGRWCEQLHNVLWAYMTTRRSATGESPFLLTYGAEAVIPTEILMPTTKTEAWEKNLTTHMMLERLDDLEGRREAALQKMENYQRRLAREYNKKVKLRNFVEGQYVLRTIPQYQREKKWGNVAPTWGGPFIIHDIAGNGSYHLRNMKGEVLRHPWNAKWLKPYYP</sequence>
<dbReference type="Pfam" id="PF00078">
    <property type="entry name" value="RVT_1"/>
    <property type="match status" value="1"/>
</dbReference>
<feature type="coiled-coil region" evidence="1">
    <location>
        <begin position="766"/>
        <end position="793"/>
    </location>
</feature>
<keyword evidence="1" id="KW-0175">Coiled coil</keyword>
<dbReference type="Gene3D" id="3.30.70.270">
    <property type="match status" value="2"/>
</dbReference>
<dbReference type="EMBL" id="MH838000">
    <property type="protein sequence ID" value="QBG82596.1"/>
    <property type="molecule type" value="Genomic_DNA"/>
</dbReference>
<proteinExistence type="predicted"/>
<dbReference type="InterPro" id="IPR043128">
    <property type="entry name" value="Rev_trsase/Diguanyl_cyclase"/>
</dbReference>
<dbReference type="PANTHER" id="PTHR48475">
    <property type="entry name" value="RIBONUCLEASE H"/>
    <property type="match status" value="1"/>
</dbReference>
<name>A0A5B7LJZ1_PAPSO</name>
<dbReference type="InterPro" id="IPR012337">
    <property type="entry name" value="RNaseH-like_sf"/>
</dbReference>